<feature type="domain" description="Heparin-sulfate lyase N-terminal" evidence="7">
    <location>
        <begin position="113"/>
        <end position="358"/>
    </location>
</feature>
<protein>
    <submittedName>
        <fullName evidence="9">Uncharacterized conserved protein, heparinase superfamily</fullName>
    </submittedName>
</protein>
<proteinExistence type="predicted"/>
<dbReference type="Proteomes" id="UP000236740">
    <property type="component" value="Unassembled WGS sequence"/>
</dbReference>
<evidence type="ECO:0000256" key="3">
    <source>
        <dbReference type="ARBA" id="ARBA00022764"/>
    </source>
</evidence>
<dbReference type="InterPro" id="IPR031680">
    <property type="entry name" value="Hepar_II_III_N"/>
</dbReference>
<feature type="region of interest" description="Disordered" evidence="5">
    <location>
        <begin position="610"/>
        <end position="631"/>
    </location>
</feature>
<keyword evidence="4" id="KW-0456">Lyase</keyword>
<evidence type="ECO:0000313" key="10">
    <source>
        <dbReference type="Proteomes" id="UP000236740"/>
    </source>
</evidence>
<evidence type="ECO:0000259" key="7">
    <source>
        <dbReference type="Pfam" id="PF16889"/>
    </source>
</evidence>
<evidence type="ECO:0000256" key="1">
    <source>
        <dbReference type="ARBA" id="ARBA00004418"/>
    </source>
</evidence>
<dbReference type="Pfam" id="PF07940">
    <property type="entry name" value="Hepar_II_III_C"/>
    <property type="match status" value="1"/>
</dbReference>
<organism evidence="9 10">
    <name type="scientific">Halobellus limi</name>
    <dbReference type="NCBI Taxonomy" id="699433"/>
    <lineage>
        <taxon>Archaea</taxon>
        <taxon>Methanobacteriati</taxon>
        <taxon>Methanobacteriota</taxon>
        <taxon>Stenosarchaea group</taxon>
        <taxon>Halobacteria</taxon>
        <taxon>Halobacteriales</taxon>
        <taxon>Haloferacaceae</taxon>
        <taxon>Halobellus</taxon>
    </lineage>
</organism>
<dbReference type="GeneID" id="39859670"/>
<dbReference type="SUPFAM" id="SSF48230">
    <property type="entry name" value="Chondroitin AC/alginate lyase"/>
    <property type="match status" value="1"/>
</dbReference>
<comment type="subcellular location">
    <subcellularLocation>
        <location evidence="1">Periplasm</location>
    </subcellularLocation>
</comment>
<dbReference type="KEGG" id="hlm:DV707_16240"/>
<dbReference type="EMBL" id="CP031312">
    <property type="protein sequence ID" value="QCC49294.1"/>
    <property type="molecule type" value="Genomic_DNA"/>
</dbReference>
<evidence type="ECO:0000256" key="4">
    <source>
        <dbReference type="ARBA" id="ARBA00023239"/>
    </source>
</evidence>
<dbReference type="Gene3D" id="1.50.10.100">
    <property type="entry name" value="Chondroitin AC/alginate lyase"/>
    <property type="match status" value="1"/>
</dbReference>
<dbReference type="AlphaFoldDB" id="A0A1H6BEP7"/>
<keyword evidence="2" id="KW-0732">Signal</keyword>
<evidence type="ECO:0000256" key="5">
    <source>
        <dbReference type="SAM" id="MobiDB-lite"/>
    </source>
</evidence>
<feature type="compositionally biased region" description="Polar residues" evidence="5">
    <location>
        <begin position="614"/>
        <end position="631"/>
    </location>
</feature>
<dbReference type="GO" id="GO:0042597">
    <property type="term" value="C:periplasmic space"/>
    <property type="evidence" value="ECO:0007669"/>
    <property type="project" value="UniProtKB-SubCell"/>
</dbReference>
<evidence type="ECO:0000313" key="11">
    <source>
        <dbReference type="Proteomes" id="UP000296733"/>
    </source>
</evidence>
<keyword evidence="8" id="KW-0614">Plasmid</keyword>
<dbReference type="Proteomes" id="UP000296733">
    <property type="component" value="Plasmid unnamed1"/>
</dbReference>
<evidence type="ECO:0000256" key="2">
    <source>
        <dbReference type="ARBA" id="ARBA00022729"/>
    </source>
</evidence>
<dbReference type="PANTHER" id="PTHR39210:SF1">
    <property type="entry name" value="HEPARIN-SULFATE LYASE"/>
    <property type="match status" value="1"/>
</dbReference>
<reference evidence="9 10" key="1">
    <citation type="submission" date="2016-10" db="EMBL/GenBank/DDBJ databases">
        <authorList>
            <person name="de Groot N.N."/>
        </authorList>
    </citation>
    <scope>NUCLEOTIDE SEQUENCE [LARGE SCALE GENOMIC DNA]</scope>
    <source>
        <strain evidence="9 10">CGMCC 1.10331</strain>
    </source>
</reference>
<gene>
    <name evidence="8" type="ORF">DV707_16240</name>
    <name evidence="9" type="ORF">SAMN04488133_2775</name>
</gene>
<geneLocation type="plasmid" evidence="8">
    <name>unnamed1</name>
</geneLocation>
<dbReference type="InterPro" id="IPR012480">
    <property type="entry name" value="Hepar_II_III_C"/>
</dbReference>
<feature type="region of interest" description="Disordered" evidence="5">
    <location>
        <begin position="1"/>
        <end position="32"/>
    </location>
</feature>
<dbReference type="InterPro" id="IPR008929">
    <property type="entry name" value="Chondroitin_lyas"/>
</dbReference>
<evidence type="ECO:0000259" key="6">
    <source>
        <dbReference type="Pfam" id="PF07940"/>
    </source>
</evidence>
<reference evidence="8 11" key="2">
    <citation type="journal article" date="2019" name="Nat. Commun.">
        <title>A new type of DNA phosphorothioation-based antiviral system in archaea.</title>
        <authorList>
            <person name="Xiong L."/>
            <person name="Liu S."/>
            <person name="Chen S."/>
            <person name="Xiao Y."/>
            <person name="Zhu B."/>
            <person name="Gao Y."/>
            <person name="Zhang Y."/>
            <person name="Chen B."/>
            <person name="Luo J."/>
            <person name="Deng Z."/>
            <person name="Chen X."/>
            <person name="Wang L."/>
            <person name="Chen S."/>
        </authorList>
    </citation>
    <scope>NUCLEOTIDE SEQUENCE [LARGE SCALE GENOMIC DNA]</scope>
    <source>
        <strain evidence="8 11">CGMCC 1.10331</strain>
        <plasmid evidence="8 11">unnamed1</plasmid>
    </source>
</reference>
<name>A0A1H6BEP7_9EURY</name>
<keyword evidence="3" id="KW-0574">Periplasm</keyword>
<feature type="domain" description="Heparinase II/III-like C-terminal" evidence="6">
    <location>
        <begin position="382"/>
        <end position="591"/>
    </location>
</feature>
<dbReference type="Pfam" id="PF16889">
    <property type="entry name" value="Hepar_II_III_N"/>
    <property type="match status" value="1"/>
</dbReference>
<sequence>MSDRVETVSDRSPSGRTESGRRSDRSVTTPGDWPLAYHTLRNMKPVQIAGIFERRLRHAVVPRLPVDFDARYEKRVPDELSITPGPVSANLTRLRESLTESERARYREAASEAANGRFTFLDRTIDFGEQIDWNHERIDEYPRLWRLKLESFQGFEWVALSEESASAVDGHRAALERQALEWDAANPIGAGPYLRRSWIPHAVSLRVLHWCRYAAWCADDDISVPDRLLRIIYKNALFLENHVEHDIGGNHLIENAVALVAAGVLFGEHDTGWESTGLDLFEEAARKQFLADGSHFERSPMYHVTVLRRYATAYDLLSSIGRSTTGIETAAERALGFLSQLVEPAGRIPLLNDSVHGEAIEASTCLAYCRACSLTPTERSLHHPDGAGYRTFPTDTGTLLFDVGDVGPPHLPAHSHNDQLSVLLWVDGDPVLADTGVYDYEANERRQYARSVAAHNTAQYGGTEPIPIGGSFLMGKRTSVSVVDEGPGRIEARHIRRTVAGPSYEHRRTVTTIDSGWEIVDTVTGDSGAAYTVRYHFHPTADVCESSDGATEFDVRRDGDWIASVRFSGADQIRLTQTPYFGEYGREQLRAMIAVEAPPGSDVLTRFSTDAIPGQTSTAEETQKASRTTSE</sequence>
<dbReference type="Gene3D" id="2.70.98.70">
    <property type="match status" value="1"/>
</dbReference>
<dbReference type="GO" id="GO:0016829">
    <property type="term" value="F:lyase activity"/>
    <property type="evidence" value="ECO:0007669"/>
    <property type="project" value="UniProtKB-KW"/>
</dbReference>
<dbReference type="EMBL" id="FNVN01000004">
    <property type="protein sequence ID" value="SEG58716.1"/>
    <property type="molecule type" value="Genomic_DNA"/>
</dbReference>
<dbReference type="OrthoDB" id="281567at2157"/>
<keyword evidence="10" id="KW-1185">Reference proteome</keyword>
<dbReference type="RefSeq" id="WP_103992458.1">
    <property type="nucleotide sequence ID" value="NZ_CP031312.1"/>
</dbReference>
<dbReference type="PANTHER" id="PTHR39210">
    <property type="entry name" value="HEPARIN-SULFATE LYASE"/>
    <property type="match status" value="1"/>
</dbReference>
<accession>A0A1H6BEP7</accession>
<evidence type="ECO:0000313" key="8">
    <source>
        <dbReference type="EMBL" id="QCC49294.1"/>
    </source>
</evidence>
<evidence type="ECO:0000313" key="9">
    <source>
        <dbReference type="EMBL" id="SEG58716.1"/>
    </source>
</evidence>